<keyword evidence="2" id="KW-1185">Reference proteome</keyword>
<dbReference type="Proteomes" id="UP000765509">
    <property type="component" value="Unassembled WGS sequence"/>
</dbReference>
<dbReference type="AlphaFoldDB" id="A0A9Q3I8I2"/>
<sequence>MVRRFCSYGLEFKDCDGFTNEWFKLLPELELAYETSIYASTNQTPAILEKGWNPKLPQDSLRKDLVEIHPTASSLKGILYKARKHEIRFMEESFAYAKDKWDKSHATASFTVGDLVLLSTTNFNNIKGFKKLGDSFAGPFSY</sequence>
<comment type="caution">
    <text evidence="1">The sequence shown here is derived from an EMBL/GenBank/DDBJ whole genome shotgun (WGS) entry which is preliminary data.</text>
</comment>
<gene>
    <name evidence="1" type="ORF">O181_069885</name>
</gene>
<dbReference type="EMBL" id="AVOT02035770">
    <property type="protein sequence ID" value="MBW0530170.1"/>
    <property type="molecule type" value="Genomic_DNA"/>
</dbReference>
<evidence type="ECO:0000313" key="2">
    <source>
        <dbReference type="Proteomes" id="UP000765509"/>
    </source>
</evidence>
<name>A0A9Q3I8I2_9BASI</name>
<dbReference type="OrthoDB" id="3158924at2759"/>
<proteinExistence type="predicted"/>
<reference evidence="1" key="1">
    <citation type="submission" date="2021-03" db="EMBL/GenBank/DDBJ databases">
        <title>Draft genome sequence of rust myrtle Austropuccinia psidii MF-1, a brazilian biotype.</title>
        <authorList>
            <person name="Quecine M.C."/>
            <person name="Pachon D.M.R."/>
            <person name="Bonatelli M.L."/>
            <person name="Correr F.H."/>
            <person name="Franceschini L.M."/>
            <person name="Leite T.F."/>
            <person name="Margarido G.R.A."/>
            <person name="Almeida C.A."/>
            <person name="Ferrarezi J.A."/>
            <person name="Labate C.A."/>
        </authorList>
    </citation>
    <scope>NUCLEOTIDE SEQUENCE</scope>
    <source>
        <strain evidence="1">MF-1</strain>
    </source>
</reference>
<protein>
    <submittedName>
        <fullName evidence="1">Uncharacterized protein</fullName>
    </submittedName>
</protein>
<accession>A0A9Q3I8I2</accession>
<organism evidence="1 2">
    <name type="scientific">Austropuccinia psidii MF-1</name>
    <dbReference type="NCBI Taxonomy" id="1389203"/>
    <lineage>
        <taxon>Eukaryota</taxon>
        <taxon>Fungi</taxon>
        <taxon>Dikarya</taxon>
        <taxon>Basidiomycota</taxon>
        <taxon>Pucciniomycotina</taxon>
        <taxon>Pucciniomycetes</taxon>
        <taxon>Pucciniales</taxon>
        <taxon>Sphaerophragmiaceae</taxon>
        <taxon>Austropuccinia</taxon>
    </lineage>
</organism>
<evidence type="ECO:0000313" key="1">
    <source>
        <dbReference type="EMBL" id="MBW0530170.1"/>
    </source>
</evidence>